<name>A0A183KZH3_9TREM</name>
<keyword evidence="3" id="KW-1185">Reference proteome</keyword>
<feature type="compositionally biased region" description="Polar residues" evidence="1">
    <location>
        <begin position="75"/>
        <end position="84"/>
    </location>
</feature>
<sequence length="84" mass="9716">MFFPNEEAYSLLETQTLPENPTLLPYTALKELLLDYVQYTNFERSKKGFCKVIHKDIKNSTTLLRHPNPVHTQGYADNSLSLDL</sequence>
<dbReference type="Proteomes" id="UP000279833">
    <property type="component" value="Unassembled WGS sequence"/>
</dbReference>
<dbReference type="WBParaSite" id="SCUD_0002047301-mRNA-1">
    <property type="protein sequence ID" value="SCUD_0002047301-mRNA-1"/>
    <property type="gene ID" value="SCUD_0002047301"/>
</dbReference>
<organism evidence="4">
    <name type="scientific">Schistosoma curassoni</name>
    <dbReference type="NCBI Taxonomy" id="6186"/>
    <lineage>
        <taxon>Eukaryota</taxon>
        <taxon>Metazoa</taxon>
        <taxon>Spiralia</taxon>
        <taxon>Lophotrochozoa</taxon>
        <taxon>Platyhelminthes</taxon>
        <taxon>Trematoda</taxon>
        <taxon>Digenea</taxon>
        <taxon>Strigeidida</taxon>
        <taxon>Schistosomatoidea</taxon>
        <taxon>Schistosomatidae</taxon>
        <taxon>Schistosoma</taxon>
    </lineage>
</organism>
<evidence type="ECO:0000313" key="4">
    <source>
        <dbReference type="WBParaSite" id="SCUD_0002047301-mRNA-1"/>
    </source>
</evidence>
<evidence type="ECO:0000256" key="1">
    <source>
        <dbReference type="SAM" id="MobiDB-lite"/>
    </source>
</evidence>
<gene>
    <name evidence="2" type="ORF">SCUD_LOCUS20470</name>
</gene>
<feature type="region of interest" description="Disordered" evidence="1">
    <location>
        <begin position="64"/>
        <end position="84"/>
    </location>
</feature>
<evidence type="ECO:0000313" key="2">
    <source>
        <dbReference type="EMBL" id="VDP72320.1"/>
    </source>
</evidence>
<dbReference type="EMBL" id="UZAK01044337">
    <property type="protein sequence ID" value="VDP72320.1"/>
    <property type="molecule type" value="Genomic_DNA"/>
</dbReference>
<protein>
    <submittedName>
        <fullName evidence="4">LisH domain-containing protein</fullName>
    </submittedName>
</protein>
<dbReference type="AlphaFoldDB" id="A0A183KZH3"/>
<proteinExistence type="predicted"/>
<reference evidence="2 3" key="2">
    <citation type="submission" date="2018-11" db="EMBL/GenBank/DDBJ databases">
        <authorList>
            <consortium name="Pathogen Informatics"/>
        </authorList>
    </citation>
    <scope>NUCLEOTIDE SEQUENCE [LARGE SCALE GENOMIC DNA]</scope>
    <source>
        <strain evidence="2">Dakar</strain>
        <strain evidence="3">Dakar, Senegal</strain>
    </source>
</reference>
<accession>A0A183KZH3</accession>
<evidence type="ECO:0000313" key="3">
    <source>
        <dbReference type="Proteomes" id="UP000279833"/>
    </source>
</evidence>
<reference evidence="4" key="1">
    <citation type="submission" date="2016-06" db="UniProtKB">
        <authorList>
            <consortium name="WormBaseParasite"/>
        </authorList>
    </citation>
    <scope>IDENTIFICATION</scope>
</reference>